<organism evidence="2 3">
    <name type="scientific">Aspergillus cavernicola</name>
    <dbReference type="NCBI Taxonomy" id="176166"/>
    <lineage>
        <taxon>Eukaryota</taxon>
        <taxon>Fungi</taxon>
        <taxon>Dikarya</taxon>
        <taxon>Ascomycota</taxon>
        <taxon>Pezizomycotina</taxon>
        <taxon>Eurotiomycetes</taxon>
        <taxon>Eurotiomycetidae</taxon>
        <taxon>Eurotiales</taxon>
        <taxon>Aspergillaceae</taxon>
        <taxon>Aspergillus</taxon>
        <taxon>Aspergillus subgen. Nidulantes</taxon>
    </lineage>
</organism>
<gene>
    <name evidence="2" type="ORF">BDW59DRAFT_157630</name>
</gene>
<reference evidence="2 3" key="1">
    <citation type="submission" date="2024-07" db="EMBL/GenBank/DDBJ databases">
        <title>Section-level genome sequencing and comparative genomics of Aspergillus sections Usti and Cavernicolus.</title>
        <authorList>
            <consortium name="Lawrence Berkeley National Laboratory"/>
            <person name="Nybo J.L."/>
            <person name="Vesth T.C."/>
            <person name="Theobald S."/>
            <person name="Frisvad J.C."/>
            <person name="Larsen T.O."/>
            <person name="Kjaerboelling I."/>
            <person name="Rothschild-Mancinelli K."/>
            <person name="Lyhne E.K."/>
            <person name="Kogle M.E."/>
            <person name="Barry K."/>
            <person name="Clum A."/>
            <person name="Na H."/>
            <person name="Ledsgaard L."/>
            <person name="Lin J."/>
            <person name="Lipzen A."/>
            <person name="Kuo A."/>
            <person name="Riley R."/>
            <person name="Mondo S."/>
            <person name="LaButti K."/>
            <person name="Haridas S."/>
            <person name="Pangalinan J."/>
            <person name="Salamov A.A."/>
            <person name="Simmons B.A."/>
            <person name="Magnuson J.K."/>
            <person name="Chen J."/>
            <person name="Drula E."/>
            <person name="Henrissat B."/>
            <person name="Wiebenga A."/>
            <person name="Lubbers R.J."/>
            <person name="Gomes A.C."/>
            <person name="Makela M.R."/>
            <person name="Stajich J."/>
            <person name="Grigoriev I.V."/>
            <person name="Mortensen U.H."/>
            <person name="De vries R.P."/>
            <person name="Baker S.E."/>
            <person name="Andersen M.R."/>
        </authorList>
    </citation>
    <scope>NUCLEOTIDE SEQUENCE [LARGE SCALE GENOMIC DNA]</scope>
    <source>
        <strain evidence="2 3">CBS 600.67</strain>
    </source>
</reference>
<evidence type="ECO:0000313" key="3">
    <source>
        <dbReference type="Proteomes" id="UP001610335"/>
    </source>
</evidence>
<evidence type="ECO:0000313" key="2">
    <source>
        <dbReference type="EMBL" id="KAL2832172.1"/>
    </source>
</evidence>
<dbReference type="Proteomes" id="UP001610335">
    <property type="component" value="Unassembled WGS sequence"/>
</dbReference>
<feature type="region of interest" description="Disordered" evidence="1">
    <location>
        <begin position="341"/>
        <end position="361"/>
    </location>
</feature>
<protein>
    <submittedName>
        <fullName evidence="2">Uncharacterized protein</fullName>
    </submittedName>
</protein>
<sequence length="407" mass="46429">MWFQNGDFGVILGSGEGKWKRMLLHETPYPVLRECLGITRSLETFVPTQEYDCPSHLSGMIQDYDELRETQKTLPFTESYYGHEVMNWKPTTLLTSCLAAERLGLEERSPGSPQLPQPDFARLPRPLRYTHGAELYIGFRHKETNCYLDMRTSYGIIFGDKKWNIGLTVHYTRPESVKWDIKTCVLGMRVIQLARKERDGEQNVDMYGIVTSGDIIQFHKLKDNGELQSSPVFLLTSSGPDLPCSRALTSVWSYLREIVHVIQTRAPSPSVKLDGSSSPQRPVKRLFELERMIMRSRWRLTPDGKPIDGSDDERARREARYLQIAAPDPGDVELECENKAIRNGDNANEDPGSSVKGNWQKRKPCDHVLGYRDNECDLGADEDESDIEINVDGDFESISSDTDFTWL</sequence>
<evidence type="ECO:0000256" key="1">
    <source>
        <dbReference type="SAM" id="MobiDB-lite"/>
    </source>
</evidence>
<proteinExistence type="predicted"/>
<comment type="caution">
    <text evidence="2">The sequence shown here is derived from an EMBL/GenBank/DDBJ whole genome shotgun (WGS) entry which is preliminary data.</text>
</comment>
<name>A0ABR4IX59_9EURO</name>
<accession>A0ABR4IX59</accession>
<keyword evidence="3" id="KW-1185">Reference proteome</keyword>
<dbReference type="EMBL" id="JBFXLS010000007">
    <property type="protein sequence ID" value="KAL2832172.1"/>
    <property type="molecule type" value="Genomic_DNA"/>
</dbReference>